<dbReference type="InterPro" id="IPR007867">
    <property type="entry name" value="GMC_OxRtase_C"/>
</dbReference>
<keyword evidence="2" id="KW-0274">FAD</keyword>
<proteinExistence type="inferred from homology"/>
<dbReference type="Pfam" id="PF05199">
    <property type="entry name" value="GMC_oxred_C"/>
    <property type="match status" value="1"/>
</dbReference>
<dbReference type="AlphaFoldDB" id="A0A2J6RG29"/>
<dbReference type="GO" id="GO:0016614">
    <property type="term" value="F:oxidoreductase activity, acting on CH-OH group of donors"/>
    <property type="evidence" value="ECO:0007669"/>
    <property type="project" value="InterPro"/>
</dbReference>
<feature type="signal peptide" evidence="3">
    <location>
        <begin position="1"/>
        <end position="21"/>
    </location>
</feature>
<dbReference type="Proteomes" id="UP000235786">
    <property type="component" value="Unassembled WGS sequence"/>
</dbReference>
<dbReference type="OrthoDB" id="269227at2759"/>
<evidence type="ECO:0000313" key="6">
    <source>
        <dbReference type="EMBL" id="PMD37464.1"/>
    </source>
</evidence>
<gene>
    <name evidence="6" type="ORF">L207DRAFT_555898</name>
</gene>
<evidence type="ECO:0000259" key="4">
    <source>
        <dbReference type="Pfam" id="PF00732"/>
    </source>
</evidence>
<evidence type="ECO:0000256" key="1">
    <source>
        <dbReference type="ARBA" id="ARBA00010790"/>
    </source>
</evidence>
<evidence type="ECO:0000259" key="5">
    <source>
        <dbReference type="Pfam" id="PF05199"/>
    </source>
</evidence>
<dbReference type="GO" id="GO:0050660">
    <property type="term" value="F:flavin adenine dinucleotide binding"/>
    <property type="evidence" value="ECO:0007669"/>
    <property type="project" value="InterPro"/>
</dbReference>
<feature type="domain" description="Glucose-methanol-choline oxidoreductase N-terminal" evidence="4">
    <location>
        <begin position="234"/>
        <end position="340"/>
    </location>
</feature>
<keyword evidence="2" id="KW-0285">Flavoprotein</keyword>
<dbReference type="STRING" id="1149755.A0A2J6RG29"/>
<dbReference type="SUPFAM" id="SSF51905">
    <property type="entry name" value="FAD/NAD(P)-binding domain"/>
    <property type="match status" value="1"/>
</dbReference>
<dbReference type="InterPro" id="IPR000172">
    <property type="entry name" value="GMC_OxRdtase_N"/>
</dbReference>
<comment type="cofactor">
    <cofactor evidence="2">
        <name>FAD</name>
        <dbReference type="ChEBI" id="CHEBI:57692"/>
    </cofactor>
</comment>
<accession>A0A2J6RG29</accession>
<keyword evidence="7" id="KW-1185">Reference proteome</keyword>
<evidence type="ECO:0000313" key="7">
    <source>
        <dbReference type="Proteomes" id="UP000235786"/>
    </source>
</evidence>
<dbReference type="EMBL" id="KZ613949">
    <property type="protein sequence ID" value="PMD37464.1"/>
    <property type="molecule type" value="Genomic_DNA"/>
</dbReference>
<dbReference type="PIRSF" id="PIRSF000137">
    <property type="entry name" value="Alcohol_oxidase"/>
    <property type="match status" value="1"/>
</dbReference>
<dbReference type="PANTHER" id="PTHR11552:SF80">
    <property type="entry name" value="GMC OXIDOREDUCTASE"/>
    <property type="match status" value="1"/>
</dbReference>
<evidence type="ECO:0000256" key="3">
    <source>
        <dbReference type="SAM" id="SignalP"/>
    </source>
</evidence>
<feature type="domain" description="Glucose-methanol-choline oxidoreductase C-terminal" evidence="5">
    <location>
        <begin position="450"/>
        <end position="574"/>
    </location>
</feature>
<name>A0A2J6RG29_HYAVF</name>
<dbReference type="Gene3D" id="3.30.560.10">
    <property type="entry name" value="Glucose Oxidase, domain 3"/>
    <property type="match status" value="1"/>
</dbReference>
<protein>
    <submittedName>
        <fullName evidence="6">GMC oxidoreductase</fullName>
    </submittedName>
</protein>
<comment type="similarity">
    <text evidence="1">Belongs to the GMC oxidoreductase family.</text>
</comment>
<dbReference type="SUPFAM" id="SSF54373">
    <property type="entry name" value="FAD-linked reductases, C-terminal domain"/>
    <property type="match status" value="1"/>
</dbReference>
<dbReference type="Gene3D" id="3.50.50.60">
    <property type="entry name" value="FAD/NAD(P)-binding domain"/>
    <property type="match status" value="2"/>
</dbReference>
<organism evidence="6 7">
    <name type="scientific">Hyaloscypha variabilis (strain UAMH 11265 / GT02V1 / F)</name>
    <name type="common">Meliniomyces variabilis</name>
    <dbReference type="NCBI Taxonomy" id="1149755"/>
    <lineage>
        <taxon>Eukaryota</taxon>
        <taxon>Fungi</taxon>
        <taxon>Dikarya</taxon>
        <taxon>Ascomycota</taxon>
        <taxon>Pezizomycotina</taxon>
        <taxon>Leotiomycetes</taxon>
        <taxon>Helotiales</taxon>
        <taxon>Hyaloscyphaceae</taxon>
        <taxon>Hyaloscypha</taxon>
        <taxon>Hyaloscypha variabilis</taxon>
    </lineage>
</organism>
<reference evidence="6 7" key="1">
    <citation type="submission" date="2016-04" db="EMBL/GenBank/DDBJ databases">
        <title>A degradative enzymes factory behind the ericoid mycorrhizal symbiosis.</title>
        <authorList>
            <consortium name="DOE Joint Genome Institute"/>
            <person name="Martino E."/>
            <person name="Morin E."/>
            <person name="Grelet G."/>
            <person name="Kuo A."/>
            <person name="Kohler A."/>
            <person name="Daghino S."/>
            <person name="Barry K."/>
            <person name="Choi C."/>
            <person name="Cichocki N."/>
            <person name="Clum A."/>
            <person name="Copeland A."/>
            <person name="Hainaut M."/>
            <person name="Haridas S."/>
            <person name="Labutti K."/>
            <person name="Lindquist E."/>
            <person name="Lipzen A."/>
            <person name="Khouja H.-R."/>
            <person name="Murat C."/>
            <person name="Ohm R."/>
            <person name="Olson A."/>
            <person name="Spatafora J."/>
            <person name="Veneault-Fourrey C."/>
            <person name="Henrissat B."/>
            <person name="Grigoriev I."/>
            <person name="Martin F."/>
            <person name="Perotto S."/>
        </authorList>
    </citation>
    <scope>NUCLEOTIDE SEQUENCE [LARGE SCALE GENOMIC DNA]</scope>
    <source>
        <strain evidence="6 7">F</strain>
    </source>
</reference>
<feature type="binding site" evidence="2">
    <location>
        <begin position="141"/>
        <end position="144"/>
    </location>
    <ligand>
        <name>FAD</name>
        <dbReference type="ChEBI" id="CHEBI:57692"/>
    </ligand>
</feature>
<dbReference type="Pfam" id="PF00732">
    <property type="entry name" value="GMC_oxred_N"/>
    <property type="match status" value="1"/>
</dbReference>
<dbReference type="InterPro" id="IPR036188">
    <property type="entry name" value="FAD/NAD-bd_sf"/>
</dbReference>
<feature type="binding site" evidence="2">
    <location>
        <position position="563"/>
    </location>
    <ligand>
        <name>FAD</name>
        <dbReference type="ChEBI" id="CHEBI:57692"/>
    </ligand>
</feature>
<keyword evidence="3" id="KW-0732">Signal</keyword>
<dbReference type="InterPro" id="IPR012132">
    <property type="entry name" value="GMC_OxRdtase"/>
</dbReference>
<evidence type="ECO:0000256" key="2">
    <source>
        <dbReference type="PIRSR" id="PIRSR000137-2"/>
    </source>
</evidence>
<sequence length="587" mass="63308">MFSLWSLAFLALLLLPTILLAQNNTYDYITVGSGPGGGPLAANLAKAGQSVLLLEAGDDRWTALDQEIIGWAFLAFNHPAQRWDYFVKYHSDNELTLQNEHLTWRTTDGGFYVGTDPPSGAKELGMYYPRAGTLGGCSTHNAGVALRPSDSDWNETAANMLKYFIQLENDHTVPKGTPGHSFDGFLDISPYRDQRVGIFEAPTHMTTAGHRVDARNPVIAVLNATNSDGSKKYPLTLRTESYVTKILFNTTGVNSETPQAIGVEFLAGKSMFSADPRFNASVKGTKMQAFARKEVIISGGVFNSPLLLKLSGIGPKDELESFNISVIVDLPGVGSNLQDNTESGLNTKAALNFTSLGPSCTFAFPPDDPCLTAWETGVGDGGPYAQAAVPDAIMLKSSVAALNERDIFMWGSTNAARGFWPLSAESQPPADPPNTWSYSMVKMHVHGKLGTLNLTSNNPQDMPEINFKFYEDANGQLDLQAMVEGIEFGRKVVNSVPTPIGPFNETSPCPGNVPCDTKDYILKQTWSHHATSSCAIGADNDPLAVLDSEFRVRGTKGLRVVDGSAFPVLPTFMLSLKAAGCDFGGSR</sequence>
<dbReference type="PANTHER" id="PTHR11552">
    <property type="entry name" value="GLUCOSE-METHANOL-CHOLINE GMC OXIDOREDUCTASE"/>
    <property type="match status" value="1"/>
</dbReference>
<feature type="chain" id="PRO_5014322053" evidence="3">
    <location>
        <begin position="22"/>
        <end position="587"/>
    </location>
</feature>